<organism evidence="2 3">
    <name type="scientific">Nosema bombycis (strain CQ1 / CVCC 102059)</name>
    <name type="common">Microsporidian parasite</name>
    <name type="synonym">Pebrine of silkworm</name>
    <dbReference type="NCBI Taxonomy" id="578461"/>
    <lineage>
        <taxon>Eukaryota</taxon>
        <taxon>Fungi</taxon>
        <taxon>Fungi incertae sedis</taxon>
        <taxon>Microsporidia</taxon>
        <taxon>Nosematidae</taxon>
        <taxon>Nosema</taxon>
    </lineage>
</organism>
<gene>
    <name evidence="2" type="ORF">NBO_16g0050</name>
</gene>
<evidence type="ECO:0000256" key="1">
    <source>
        <dbReference type="SAM" id="Phobius"/>
    </source>
</evidence>
<dbReference type="Proteomes" id="UP000016927">
    <property type="component" value="Unassembled WGS sequence"/>
</dbReference>
<protein>
    <submittedName>
        <fullName evidence="2">Uncharacterized protein</fullName>
    </submittedName>
</protein>
<accession>R0MKJ7</accession>
<sequence length="142" mass="16395">MLLKKTITGVYLFIINVCATNLLGNIQFIEKNGSYHLILPFYHEDGIANFELAMHSIVDNSIRSTFTPIYGDIDFDNNIIIFNLDKVSNDIYNEYNIHVFTLDGELLKSESFFWIKIMGYIVPVRGSNSHLSNLRVSFDEYQ</sequence>
<dbReference type="EMBL" id="KB908924">
    <property type="protein sequence ID" value="EOB14765.1"/>
    <property type="molecule type" value="Genomic_DNA"/>
</dbReference>
<feature type="transmembrane region" description="Helical" evidence="1">
    <location>
        <begin position="6"/>
        <end position="24"/>
    </location>
</feature>
<dbReference type="HOGENOM" id="CLU_2015903_0_0_1"/>
<name>R0MKJ7_NOSB1</name>
<evidence type="ECO:0000313" key="2">
    <source>
        <dbReference type="EMBL" id="EOB14765.1"/>
    </source>
</evidence>
<keyword evidence="1" id="KW-0472">Membrane</keyword>
<keyword evidence="1" id="KW-0812">Transmembrane</keyword>
<keyword evidence="1" id="KW-1133">Transmembrane helix</keyword>
<reference evidence="2 3" key="1">
    <citation type="journal article" date="2013" name="BMC Genomics">
        <title>Comparative genomics of parasitic silkworm microsporidia reveal an association between genome expansion and host adaptation.</title>
        <authorList>
            <person name="Pan G."/>
            <person name="Xu J."/>
            <person name="Li T."/>
            <person name="Xia Q."/>
            <person name="Liu S.L."/>
            <person name="Zhang G."/>
            <person name="Li S."/>
            <person name="Li C."/>
            <person name="Liu H."/>
            <person name="Yang L."/>
            <person name="Liu T."/>
            <person name="Zhang X."/>
            <person name="Wu Z."/>
            <person name="Fan W."/>
            <person name="Dang X."/>
            <person name="Xiang H."/>
            <person name="Tao M."/>
            <person name="Li Y."/>
            <person name="Hu J."/>
            <person name="Li Z."/>
            <person name="Lin L."/>
            <person name="Luo J."/>
            <person name="Geng L."/>
            <person name="Wang L."/>
            <person name="Long M."/>
            <person name="Wan Y."/>
            <person name="He N."/>
            <person name="Zhang Z."/>
            <person name="Lu C."/>
            <person name="Keeling P.J."/>
            <person name="Wang J."/>
            <person name="Xiang Z."/>
            <person name="Zhou Z."/>
        </authorList>
    </citation>
    <scope>NUCLEOTIDE SEQUENCE [LARGE SCALE GENOMIC DNA]</scope>
    <source>
        <strain evidence="3">CQ1 / CVCC 102059</strain>
    </source>
</reference>
<keyword evidence="3" id="KW-1185">Reference proteome</keyword>
<dbReference type="AlphaFoldDB" id="R0MKJ7"/>
<proteinExistence type="predicted"/>
<dbReference type="VEuPathDB" id="MicrosporidiaDB:NBO_16g0050"/>
<evidence type="ECO:0000313" key="3">
    <source>
        <dbReference type="Proteomes" id="UP000016927"/>
    </source>
</evidence>